<dbReference type="SUPFAM" id="SSF56672">
    <property type="entry name" value="DNA/RNA polymerases"/>
    <property type="match status" value="1"/>
</dbReference>
<protein>
    <recommendedName>
        <fullName evidence="3">RNase H type-1 domain-containing protein</fullName>
    </recommendedName>
</protein>
<dbReference type="Gene3D" id="3.30.420.10">
    <property type="entry name" value="Ribonuclease H-like superfamily/Ribonuclease H"/>
    <property type="match status" value="1"/>
</dbReference>
<dbReference type="AlphaFoldDB" id="A0AAV5IND2"/>
<gene>
    <name evidence="1" type="ORF">SLEP1_g12646</name>
</gene>
<dbReference type="InterPro" id="IPR036397">
    <property type="entry name" value="RNaseH_sf"/>
</dbReference>
<proteinExistence type="predicted"/>
<evidence type="ECO:0008006" key="3">
    <source>
        <dbReference type="Google" id="ProtNLM"/>
    </source>
</evidence>
<evidence type="ECO:0000313" key="1">
    <source>
        <dbReference type="EMBL" id="GKU99862.1"/>
    </source>
</evidence>
<accession>A0AAV5IND2</accession>
<dbReference type="Proteomes" id="UP001054252">
    <property type="component" value="Unassembled WGS sequence"/>
</dbReference>
<sequence>MDALGRSCARLRVSTTTPCHGCGIDTANSCKAHLLSIPCHACPRPCSCLRTHGVVAVGLCHDGLDVGPRTHASGHAAQRDKMGKPKKFDWTGNCQTTFDKLKAYFSSSPLLTKAEEECTFGQEKPSSEIETWTLYVDGSSNSKGLRAGAILTRPGDFQSEHALKFNFEAMSKMAEYEALLLGLHWATELKVKRNGNQYRSGSSQLDRPNWSLPLRCNCPNGQTRGDEAAEKGVLCLMGLSNYELNCQSFKIGDLVLRRIGLTRFETYFSKLVPNWKGPYTVTKISHPVAYILQDPEGKKVPKVWNVNNLKKFYLESFPFHYCLSQFRSLQNCLQTNHFYKDEQSKELFSRLIWLVSNFAPFVIHQHELKTEVRRKNGSTFTVPVPFQCNFRMEVSSTALPIFFHFSLLISECDFCHIHNRILQLHLLLVVGEGCNCYWELVEIDDILESAGLQKLCHMLFNRVVNFEL</sequence>
<reference evidence="1 2" key="1">
    <citation type="journal article" date="2021" name="Commun. Biol.">
        <title>The genome of Shorea leprosula (Dipterocarpaceae) highlights the ecological relevance of drought in aseasonal tropical rainforests.</title>
        <authorList>
            <person name="Ng K.K.S."/>
            <person name="Kobayashi M.J."/>
            <person name="Fawcett J.A."/>
            <person name="Hatakeyama M."/>
            <person name="Paape T."/>
            <person name="Ng C.H."/>
            <person name="Ang C.C."/>
            <person name="Tnah L.H."/>
            <person name="Lee C.T."/>
            <person name="Nishiyama T."/>
            <person name="Sese J."/>
            <person name="O'Brien M.J."/>
            <person name="Copetti D."/>
            <person name="Mohd Noor M.I."/>
            <person name="Ong R.C."/>
            <person name="Putra M."/>
            <person name="Sireger I.Z."/>
            <person name="Indrioko S."/>
            <person name="Kosugi Y."/>
            <person name="Izuno A."/>
            <person name="Isagi Y."/>
            <person name="Lee S.L."/>
            <person name="Shimizu K.K."/>
        </authorList>
    </citation>
    <scope>NUCLEOTIDE SEQUENCE [LARGE SCALE GENOMIC DNA]</scope>
    <source>
        <strain evidence="1">214</strain>
    </source>
</reference>
<dbReference type="InterPro" id="IPR043502">
    <property type="entry name" value="DNA/RNA_pol_sf"/>
</dbReference>
<organism evidence="1 2">
    <name type="scientific">Rubroshorea leprosula</name>
    <dbReference type="NCBI Taxonomy" id="152421"/>
    <lineage>
        <taxon>Eukaryota</taxon>
        <taxon>Viridiplantae</taxon>
        <taxon>Streptophyta</taxon>
        <taxon>Embryophyta</taxon>
        <taxon>Tracheophyta</taxon>
        <taxon>Spermatophyta</taxon>
        <taxon>Magnoliopsida</taxon>
        <taxon>eudicotyledons</taxon>
        <taxon>Gunneridae</taxon>
        <taxon>Pentapetalae</taxon>
        <taxon>rosids</taxon>
        <taxon>malvids</taxon>
        <taxon>Malvales</taxon>
        <taxon>Dipterocarpaceae</taxon>
        <taxon>Rubroshorea</taxon>
    </lineage>
</organism>
<dbReference type="GO" id="GO:0003676">
    <property type="term" value="F:nucleic acid binding"/>
    <property type="evidence" value="ECO:0007669"/>
    <property type="project" value="InterPro"/>
</dbReference>
<evidence type="ECO:0000313" key="2">
    <source>
        <dbReference type="Proteomes" id="UP001054252"/>
    </source>
</evidence>
<dbReference type="PANTHER" id="PTHR48475:SF1">
    <property type="entry name" value="RNASE H TYPE-1 DOMAIN-CONTAINING PROTEIN"/>
    <property type="match status" value="1"/>
</dbReference>
<comment type="caution">
    <text evidence="1">The sequence shown here is derived from an EMBL/GenBank/DDBJ whole genome shotgun (WGS) entry which is preliminary data.</text>
</comment>
<dbReference type="EMBL" id="BPVZ01000014">
    <property type="protein sequence ID" value="GKU99862.1"/>
    <property type="molecule type" value="Genomic_DNA"/>
</dbReference>
<name>A0AAV5IND2_9ROSI</name>
<keyword evidence="2" id="KW-1185">Reference proteome</keyword>
<dbReference type="PANTHER" id="PTHR48475">
    <property type="entry name" value="RIBONUCLEASE H"/>
    <property type="match status" value="1"/>
</dbReference>